<evidence type="ECO:0000313" key="3">
    <source>
        <dbReference type="Proteomes" id="UP001219525"/>
    </source>
</evidence>
<gene>
    <name evidence="2" type="ORF">GGX14DRAFT_403732</name>
</gene>
<evidence type="ECO:0000256" key="1">
    <source>
        <dbReference type="SAM" id="MobiDB-lite"/>
    </source>
</evidence>
<sequence length="236" mass="24843">MSRGHVHADGMHRRVHATFVHDGRRVVQSGLRHRSGRGGEDRGRRRTGRGAAACAYGAATCVYWAATCASSCAADCPPTGTRRVVAAVSERGRPWGRRGHARMQKRQRDVHWPARRQAHGVVVAAPRSTDSTWIFVLSASGNEQGGGGSGNQRSGGDENSGDSGEHSGGSGEHSGGGGGGGVRHAGPRVLKNQAGGSCRVHAKGDVNDPRKMKIGGENTWAASLARERLRPNLKPT</sequence>
<protein>
    <submittedName>
        <fullName evidence="2">Uncharacterized protein</fullName>
    </submittedName>
</protein>
<feature type="region of interest" description="Disordered" evidence="1">
    <location>
        <begin position="23"/>
        <end position="48"/>
    </location>
</feature>
<comment type="caution">
    <text evidence="2">The sequence shown here is derived from an EMBL/GenBank/DDBJ whole genome shotgun (WGS) entry which is preliminary data.</text>
</comment>
<organism evidence="2 3">
    <name type="scientific">Mycena pura</name>
    <dbReference type="NCBI Taxonomy" id="153505"/>
    <lineage>
        <taxon>Eukaryota</taxon>
        <taxon>Fungi</taxon>
        <taxon>Dikarya</taxon>
        <taxon>Basidiomycota</taxon>
        <taxon>Agaricomycotina</taxon>
        <taxon>Agaricomycetes</taxon>
        <taxon>Agaricomycetidae</taxon>
        <taxon>Agaricales</taxon>
        <taxon>Marasmiineae</taxon>
        <taxon>Mycenaceae</taxon>
        <taxon>Mycena</taxon>
    </lineage>
</organism>
<dbReference type="EMBL" id="JARJCW010000088">
    <property type="protein sequence ID" value="KAJ7195767.1"/>
    <property type="molecule type" value="Genomic_DNA"/>
</dbReference>
<dbReference type="Proteomes" id="UP001219525">
    <property type="component" value="Unassembled WGS sequence"/>
</dbReference>
<dbReference type="AlphaFoldDB" id="A0AAD6Y857"/>
<name>A0AAD6Y857_9AGAR</name>
<feature type="compositionally biased region" description="Gly residues" evidence="1">
    <location>
        <begin position="166"/>
        <end position="183"/>
    </location>
</feature>
<evidence type="ECO:0000313" key="2">
    <source>
        <dbReference type="EMBL" id="KAJ7195767.1"/>
    </source>
</evidence>
<reference evidence="2" key="1">
    <citation type="submission" date="2023-03" db="EMBL/GenBank/DDBJ databases">
        <title>Massive genome expansion in bonnet fungi (Mycena s.s.) driven by repeated elements and novel gene families across ecological guilds.</title>
        <authorList>
            <consortium name="Lawrence Berkeley National Laboratory"/>
            <person name="Harder C.B."/>
            <person name="Miyauchi S."/>
            <person name="Viragh M."/>
            <person name="Kuo A."/>
            <person name="Thoen E."/>
            <person name="Andreopoulos B."/>
            <person name="Lu D."/>
            <person name="Skrede I."/>
            <person name="Drula E."/>
            <person name="Henrissat B."/>
            <person name="Morin E."/>
            <person name="Kohler A."/>
            <person name="Barry K."/>
            <person name="LaButti K."/>
            <person name="Morin E."/>
            <person name="Salamov A."/>
            <person name="Lipzen A."/>
            <person name="Mereny Z."/>
            <person name="Hegedus B."/>
            <person name="Baldrian P."/>
            <person name="Stursova M."/>
            <person name="Weitz H."/>
            <person name="Taylor A."/>
            <person name="Grigoriev I.V."/>
            <person name="Nagy L.G."/>
            <person name="Martin F."/>
            <person name="Kauserud H."/>
        </authorList>
    </citation>
    <scope>NUCLEOTIDE SEQUENCE</scope>
    <source>
        <strain evidence="2">9144</strain>
    </source>
</reference>
<feature type="region of interest" description="Disordered" evidence="1">
    <location>
        <begin position="139"/>
        <end position="219"/>
    </location>
</feature>
<proteinExistence type="predicted"/>
<keyword evidence="3" id="KW-1185">Reference proteome</keyword>
<feature type="compositionally biased region" description="Basic and acidic residues" evidence="1">
    <location>
        <begin position="202"/>
        <end position="211"/>
    </location>
</feature>
<accession>A0AAD6Y857</accession>